<accession>A0A0J9VKD6</accession>
<dbReference type="GeneID" id="28961192"/>
<proteinExistence type="predicted"/>
<dbReference type="EMBL" id="DS231709">
    <property type="protein sequence ID" value="KNB11271.1"/>
    <property type="molecule type" value="Genomic_DNA"/>
</dbReference>
<dbReference type="Proteomes" id="UP000009097">
    <property type="component" value="Unassembled WGS sequence"/>
</dbReference>
<sequence>MGGLIRESQNVQYVNRNNGDRGKGNVYLVWFNGLTLIGGLGAFSRPVPHARHTLEVAAIPSTCIKSWTRIFSVGEVHTLRYIEEGAKRLGVSPCHGSYTGAYNDALFYLLYDVAFASPSFHPLNNSRYMVNHTEYWCLHASILTILTVILSSAN</sequence>
<reference evidence="1" key="2">
    <citation type="journal article" date="2010" name="Nature">
        <title>Comparative genomics reveals mobile pathogenicity chromosomes in Fusarium.</title>
        <authorList>
            <person name="Ma L.J."/>
            <person name="van der Does H.C."/>
            <person name="Borkovich K.A."/>
            <person name="Coleman J.J."/>
            <person name="Daboussi M.J."/>
            <person name="Di Pietro A."/>
            <person name="Dufresne M."/>
            <person name="Freitag M."/>
            <person name="Grabherr M."/>
            <person name="Henrissat B."/>
            <person name="Houterman P.M."/>
            <person name="Kang S."/>
            <person name="Shim W.B."/>
            <person name="Woloshuk C."/>
            <person name="Xie X."/>
            <person name="Xu J.R."/>
            <person name="Antoniw J."/>
            <person name="Baker S.E."/>
            <person name="Bluhm B.H."/>
            <person name="Breakspear A."/>
            <person name="Brown D.W."/>
            <person name="Butchko R.A."/>
            <person name="Chapman S."/>
            <person name="Coulson R."/>
            <person name="Coutinho P.M."/>
            <person name="Danchin E.G."/>
            <person name="Diener A."/>
            <person name="Gale L.R."/>
            <person name="Gardiner D.M."/>
            <person name="Goff S."/>
            <person name="Hammond-Kosack K.E."/>
            <person name="Hilburn K."/>
            <person name="Hua-Van A."/>
            <person name="Jonkers W."/>
            <person name="Kazan K."/>
            <person name="Kodira C.D."/>
            <person name="Koehrsen M."/>
            <person name="Kumar L."/>
            <person name="Lee Y.H."/>
            <person name="Li L."/>
            <person name="Manners J.M."/>
            <person name="Miranda-Saavedra D."/>
            <person name="Mukherjee M."/>
            <person name="Park G."/>
            <person name="Park J."/>
            <person name="Park S.Y."/>
            <person name="Proctor R.H."/>
            <person name="Regev A."/>
            <person name="Ruiz-Roldan M.C."/>
            <person name="Sain D."/>
            <person name="Sakthikumar S."/>
            <person name="Sykes S."/>
            <person name="Schwartz D.C."/>
            <person name="Turgeon B.G."/>
            <person name="Wapinski I."/>
            <person name="Yoder O."/>
            <person name="Young S."/>
            <person name="Zeng Q."/>
            <person name="Zhou S."/>
            <person name="Galagan J."/>
            <person name="Cuomo C.A."/>
            <person name="Kistler H.C."/>
            <person name="Rep M."/>
        </authorList>
    </citation>
    <scope>NUCLEOTIDE SEQUENCE [LARGE SCALE GENOMIC DNA]</scope>
    <source>
        <strain evidence="1">4287</strain>
    </source>
</reference>
<dbReference type="KEGG" id="fox:FOXG_20486"/>
<organism evidence="1 2">
    <name type="scientific">Fusarium oxysporum f. sp. lycopersici (strain 4287 / CBS 123668 / FGSC 9935 / NRRL 34936)</name>
    <name type="common">Fusarium vascular wilt of tomato</name>
    <dbReference type="NCBI Taxonomy" id="426428"/>
    <lineage>
        <taxon>Eukaryota</taxon>
        <taxon>Fungi</taxon>
        <taxon>Dikarya</taxon>
        <taxon>Ascomycota</taxon>
        <taxon>Pezizomycotina</taxon>
        <taxon>Sordariomycetes</taxon>
        <taxon>Hypocreomycetidae</taxon>
        <taxon>Hypocreales</taxon>
        <taxon>Nectriaceae</taxon>
        <taxon>Fusarium</taxon>
        <taxon>Fusarium oxysporum species complex</taxon>
    </lineage>
</organism>
<dbReference type="RefSeq" id="XP_018249315.1">
    <property type="nucleotide sequence ID" value="XM_018400764.1"/>
</dbReference>
<evidence type="ECO:0000313" key="1">
    <source>
        <dbReference type="EMBL" id="KNB11270.1"/>
    </source>
</evidence>
<dbReference type="RefSeq" id="XP_018249317.1">
    <property type="nucleotide sequence ID" value="XM_018400766.1"/>
</dbReference>
<dbReference type="VEuPathDB" id="FungiDB:FOXG_20486"/>
<dbReference type="AlphaFoldDB" id="A0A0J9VKD6"/>
<gene>
    <name evidence="1" type="ORF">FOXG_20486</name>
</gene>
<dbReference type="EMBL" id="DS231709">
    <property type="protein sequence ID" value="KNB11270.1"/>
    <property type="molecule type" value="Genomic_DNA"/>
</dbReference>
<reference evidence="1" key="1">
    <citation type="submission" date="2007-04" db="EMBL/GenBank/DDBJ databases">
        <authorList>
            <consortium name="The Broad Institute Genome Sequencing Platform"/>
            <person name="Birren B."/>
            <person name="Lander E."/>
            <person name="Galagan J."/>
            <person name="Nusbaum C."/>
            <person name="Devon K."/>
            <person name="Ma L.-J."/>
            <person name="Jaffe D."/>
            <person name="Butler J."/>
            <person name="Alvarez P."/>
            <person name="Gnerre S."/>
            <person name="Grabherr M."/>
            <person name="Kleber M."/>
            <person name="Mauceli E."/>
            <person name="Brockman W."/>
            <person name="MacCallum I.A."/>
            <person name="Young S."/>
            <person name="LaButti K."/>
            <person name="DeCaprio D."/>
            <person name="Crawford M."/>
            <person name="Koehrsen M."/>
            <person name="Engels R."/>
            <person name="Montgomery P."/>
            <person name="Pearson M."/>
            <person name="Howarth C."/>
            <person name="Larson L."/>
            <person name="White J."/>
            <person name="O'Leary S."/>
            <person name="Kodira C."/>
            <person name="Zeng Q."/>
            <person name="Yandava C."/>
            <person name="Alvarado L."/>
            <person name="Kistler C."/>
            <person name="Shim W.-B."/>
            <person name="Kang S."/>
            <person name="Woloshuk C."/>
        </authorList>
    </citation>
    <scope>NUCLEOTIDE SEQUENCE</scope>
    <source>
        <strain evidence="1">4287</strain>
    </source>
</reference>
<protein>
    <submittedName>
        <fullName evidence="1">Uncharacterized protein</fullName>
    </submittedName>
</protein>
<dbReference type="RefSeq" id="XP_018249316.1">
    <property type="nucleotide sequence ID" value="XM_018400765.1"/>
</dbReference>
<evidence type="ECO:0000313" key="2">
    <source>
        <dbReference type="Proteomes" id="UP000009097"/>
    </source>
</evidence>
<dbReference type="EMBL" id="DS231709">
    <property type="protein sequence ID" value="KNB11272.1"/>
    <property type="molecule type" value="Genomic_DNA"/>
</dbReference>
<name>A0A0J9VKD6_FUSO4</name>